<evidence type="ECO:0000256" key="1">
    <source>
        <dbReference type="ARBA" id="ARBA00005750"/>
    </source>
</evidence>
<protein>
    <recommendedName>
        <fullName evidence="5">Tyrosine-protein phosphatase</fullName>
        <ecNumber evidence="5">3.1.3.48</ecNumber>
    </recommendedName>
</protein>
<comment type="caution">
    <text evidence="6">The sequence shown here is derived from an EMBL/GenBank/DDBJ whole genome shotgun (WGS) entry which is preliminary data.</text>
</comment>
<organism evidence="6 7">
    <name type="scientific">Apilactobacillus timberlakei</name>
    <dbReference type="NCBI Taxonomy" id="2008380"/>
    <lineage>
        <taxon>Bacteria</taxon>
        <taxon>Bacillati</taxon>
        <taxon>Bacillota</taxon>
        <taxon>Bacilli</taxon>
        <taxon>Lactobacillales</taxon>
        <taxon>Lactobacillaceae</taxon>
        <taxon>Apilactobacillus</taxon>
    </lineage>
</organism>
<keyword evidence="2 5" id="KW-0378">Hydrolase</keyword>
<accession>A0ABY2YUK1</accession>
<name>A0ABY2YUK1_9LACO</name>
<comment type="catalytic activity">
    <reaction evidence="4 5">
        <text>O-phospho-L-tyrosyl-[protein] + H2O = L-tyrosyl-[protein] + phosphate</text>
        <dbReference type="Rhea" id="RHEA:10684"/>
        <dbReference type="Rhea" id="RHEA-COMP:10136"/>
        <dbReference type="Rhea" id="RHEA-COMP:20101"/>
        <dbReference type="ChEBI" id="CHEBI:15377"/>
        <dbReference type="ChEBI" id="CHEBI:43474"/>
        <dbReference type="ChEBI" id="CHEBI:46858"/>
        <dbReference type="ChEBI" id="CHEBI:61978"/>
        <dbReference type="EC" id="3.1.3.48"/>
    </reaction>
</comment>
<sequence length="262" mass="29703">MFILIDLHSHILPGVDDGSPDLTTSLNLAQIAVKQGIDKMLLTPHHMDGKYMNNKKSILAKTASFQSELNNHNIPLEVRAGQEVHLNGNLLTAIEQDNILFADEQQHYMMLELPHNEVPEYTNDMVFELQLKGITPVIVHPERNRGFQKAPDKLYELVKHGCLTQLTASSYLGGFGKKVQKFTNEIIKANLGFTFASDAHNLAGRNFKMKQAYDLISKNNYEISIKYQQIAQSIWNGKAIQSVNISRIHSKSRLENLIHRLF</sequence>
<comment type="similarity">
    <text evidence="1 5">Belongs to the metallo-dependent hydrolases superfamily. CpsB/CapC family.</text>
</comment>
<dbReference type="SUPFAM" id="SSF89550">
    <property type="entry name" value="PHP domain-like"/>
    <property type="match status" value="1"/>
</dbReference>
<dbReference type="InterPro" id="IPR016667">
    <property type="entry name" value="Caps_polysacc_synth_CpsB/CapC"/>
</dbReference>
<keyword evidence="7" id="KW-1185">Reference proteome</keyword>
<dbReference type="Pfam" id="PF19567">
    <property type="entry name" value="CpsB_CapC"/>
    <property type="match status" value="1"/>
</dbReference>
<dbReference type="Proteomes" id="UP000767392">
    <property type="component" value="Unassembled WGS sequence"/>
</dbReference>
<dbReference type="Gene3D" id="3.20.20.140">
    <property type="entry name" value="Metal-dependent hydrolases"/>
    <property type="match status" value="1"/>
</dbReference>
<dbReference type="EMBL" id="QUAM01000001">
    <property type="protein sequence ID" value="TPR16152.1"/>
    <property type="molecule type" value="Genomic_DNA"/>
</dbReference>
<dbReference type="PANTHER" id="PTHR39181">
    <property type="entry name" value="TYROSINE-PROTEIN PHOSPHATASE YWQE"/>
    <property type="match status" value="1"/>
</dbReference>
<dbReference type="PIRSF" id="PIRSF016557">
    <property type="entry name" value="Caps_synth_CpsB"/>
    <property type="match status" value="1"/>
</dbReference>
<evidence type="ECO:0000256" key="4">
    <source>
        <dbReference type="ARBA" id="ARBA00051722"/>
    </source>
</evidence>
<proteinExistence type="inferred from homology"/>
<evidence type="ECO:0000313" key="7">
    <source>
        <dbReference type="Proteomes" id="UP000767392"/>
    </source>
</evidence>
<dbReference type="InterPro" id="IPR016195">
    <property type="entry name" value="Pol/histidinol_Pase-like"/>
</dbReference>
<evidence type="ECO:0000256" key="5">
    <source>
        <dbReference type="PIRNR" id="PIRNR016557"/>
    </source>
</evidence>
<evidence type="ECO:0000313" key="6">
    <source>
        <dbReference type="EMBL" id="TPR16152.1"/>
    </source>
</evidence>
<keyword evidence="3 5" id="KW-0904">Protein phosphatase</keyword>
<gene>
    <name evidence="6" type="ORF">DY048_01435</name>
</gene>
<evidence type="ECO:0000256" key="3">
    <source>
        <dbReference type="ARBA" id="ARBA00022912"/>
    </source>
</evidence>
<dbReference type="PANTHER" id="PTHR39181:SF1">
    <property type="entry name" value="TYROSINE-PROTEIN PHOSPHATASE YWQE"/>
    <property type="match status" value="1"/>
</dbReference>
<evidence type="ECO:0000256" key="2">
    <source>
        <dbReference type="ARBA" id="ARBA00022801"/>
    </source>
</evidence>
<reference evidence="6 7" key="1">
    <citation type="submission" date="2018-08" db="EMBL/GenBank/DDBJ databases">
        <title>Comparative genomics of wild bee and flower associated Lactobacillus reveals potential adaptation to the bee host.</title>
        <authorList>
            <person name="Vuong H.Q."/>
            <person name="Mcfrederick Q.S."/>
        </authorList>
    </citation>
    <scope>NUCLEOTIDE SEQUENCE [LARGE SCALE GENOMIC DNA]</scope>
    <source>
        <strain evidence="6 7">HV_04</strain>
    </source>
</reference>
<dbReference type="EC" id="3.1.3.48" evidence="5"/>